<evidence type="ECO:0000259" key="7">
    <source>
        <dbReference type="PROSITE" id="PS51986"/>
    </source>
</evidence>
<gene>
    <name evidence="9" type="ORF">JF922_10655</name>
</gene>
<organism evidence="9 10">
    <name type="scientific">Candidatus Nephthysia bennettiae</name>
    <dbReference type="NCBI Taxonomy" id="3127016"/>
    <lineage>
        <taxon>Bacteria</taxon>
        <taxon>Bacillati</taxon>
        <taxon>Candidatus Dormiibacterota</taxon>
        <taxon>Candidatus Dormibacteria</taxon>
        <taxon>Candidatus Dormibacterales</taxon>
        <taxon>Candidatus Dormibacteraceae</taxon>
        <taxon>Candidatus Nephthysia</taxon>
    </lineage>
</organism>
<dbReference type="Pfam" id="PF00120">
    <property type="entry name" value="Gln-synt_C"/>
    <property type="match status" value="1"/>
</dbReference>
<keyword evidence="2" id="KW-0436">Ligase</keyword>
<dbReference type="InterPro" id="IPR036651">
    <property type="entry name" value="Gln_synt_N_sf"/>
</dbReference>
<dbReference type="PANTHER" id="PTHR43785">
    <property type="entry name" value="GAMMA-GLUTAMYLPUTRESCINE SYNTHETASE"/>
    <property type="match status" value="1"/>
</dbReference>
<dbReference type="Gene3D" id="3.30.590.10">
    <property type="entry name" value="Glutamine synthetase/guanido kinase, catalytic domain"/>
    <property type="match status" value="1"/>
</dbReference>
<accession>A0A934KA90</accession>
<evidence type="ECO:0000256" key="1">
    <source>
        <dbReference type="ARBA" id="ARBA00009897"/>
    </source>
</evidence>
<dbReference type="InterPro" id="IPR008147">
    <property type="entry name" value="Gln_synt_N"/>
</dbReference>
<evidence type="ECO:0000256" key="3">
    <source>
        <dbReference type="ARBA" id="ARBA00022741"/>
    </source>
</evidence>
<dbReference type="RefSeq" id="WP_350341391.1">
    <property type="nucleotide sequence ID" value="NZ_JAEKNR010000115.1"/>
</dbReference>
<evidence type="ECO:0000256" key="2">
    <source>
        <dbReference type="ARBA" id="ARBA00022598"/>
    </source>
</evidence>
<dbReference type="PROSITE" id="PS51987">
    <property type="entry name" value="GS_CATALYTIC"/>
    <property type="match status" value="1"/>
</dbReference>
<keyword evidence="10" id="KW-1185">Reference proteome</keyword>
<evidence type="ECO:0000256" key="5">
    <source>
        <dbReference type="PROSITE-ProRule" id="PRU01330"/>
    </source>
</evidence>
<proteinExistence type="inferred from homology"/>
<keyword evidence="4" id="KW-0067">ATP-binding</keyword>
<evidence type="ECO:0000313" key="9">
    <source>
        <dbReference type="EMBL" id="MBJ7598530.1"/>
    </source>
</evidence>
<feature type="domain" description="GS catalytic" evidence="8">
    <location>
        <begin position="136"/>
        <end position="479"/>
    </location>
</feature>
<dbReference type="Proteomes" id="UP000612893">
    <property type="component" value="Unassembled WGS sequence"/>
</dbReference>
<dbReference type="AlphaFoldDB" id="A0A934KA90"/>
<comment type="caution">
    <text evidence="9">The sequence shown here is derived from an EMBL/GenBank/DDBJ whole genome shotgun (WGS) entry which is preliminary data.</text>
</comment>
<dbReference type="SUPFAM" id="SSF55931">
    <property type="entry name" value="Glutamine synthetase/guanido kinase"/>
    <property type="match status" value="1"/>
</dbReference>
<dbReference type="PANTHER" id="PTHR43785:SF12">
    <property type="entry name" value="TYPE-1 GLUTAMINE SYNTHETASE 2"/>
    <property type="match status" value="1"/>
</dbReference>
<protein>
    <submittedName>
        <fullName evidence="9">Glutamine synthetase</fullName>
    </submittedName>
</protein>
<dbReference type="SMART" id="SM01230">
    <property type="entry name" value="Gln-synt_C"/>
    <property type="match status" value="1"/>
</dbReference>
<dbReference type="InterPro" id="IPR014746">
    <property type="entry name" value="Gln_synth/guanido_kin_cat_dom"/>
</dbReference>
<evidence type="ECO:0000313" key="10">
    <source>
        <dbReference type="Proteomes" id="UP000612893"/>
    </source>
</evidence>
<dbReference type="GO" id="GO:0004356">
    <property type="term" value="F:glutamine synthetase activity"/>
    <property type="evidence" value="ECO:0007669"/>
    <property type="project" value="InterPro"/>
</dbReference>
<dbReference type="EMBL" id="JAEKNR010000115">
    <property type="protein sequence ID" value="MBJ7598530.1"/>
    <property type="molecule type" value="Genomic_DNA"/>
</dbReference>
<comment type="similarity">
    <text evidence="1 5 6">Belongs to the glutamine synthetase family.</text>
</comment>
<keyword evidence="3" id="KW-0547">Nucleotide-binding</keyword>
<dbReference type="InterPro" id="IPR008146">
    <property type="entry name" value="Gln_synth_cat_dom"/>
</dbReference>
<reference evidence="9" key="1">
    <citation type="submission" date="2020-10" db="EMBL/GenBank/DDBJ databases">
        <title>Ca. Dormibacterota MAGs.</title>
        <authorList>
            <person name="Montgomery K."/>
        </authorList>
    </citation>
    <scope>NUCLEOTIDE SEQUENCE [LARGE SCALE GENOMIC DNA]</scope>
    <source>
        <strain evidence="9">SC8812_S17_10</strain>
    </source>
</reference>
<dbReference type="GO" id="GO:0005524">
    <property type="term" value="F:ATP binding"/>
    <property type="evidence" value="ECO:0007669"/>
    <property type="project" value="UniProtKB-KW"/>
</dbReference>
<evidence type="ECO:0000256" key="4">
    <source>
        <dbReference type="ARBA" id="ARBA00022840"/>
    </source>
</evidence>
<dbReference type="SUPFAM" id="SSF54368">
    <property type="entry name" value="Glutamine synthetase, N-terminal domain"/>
    <property type="match status" value="1"/>
</dbReference>
<feature type="domain" description="GS beta-grasp" evidence="7">
    <location>
        <begin position="28"/>
        <end position="129"/>
    </location>
</feature>
<dbReference type="GO" id="GO:0006542">
    <property type="term" value="P:glutamine biosynthetic process"/>
    <property type="evidence" value="ECO:0007669"/>
    <property type="project" value="InterPro"/>
</dbReference>
<sequence length="479" mass="53321">MGFVEHHGLWSDEQKDAARKIEADVREKGLRQVRVSWADQHGIARGKTLTVDGFMSALRNGKDFQSAVLIMDTTNNIIVPLFAPGGGFGIPEMTGYPDVILVPDPRTFRVLPWANRTGWVLCDMYFANGKPVPFSTREIFRGLLEDLRKTCYDYTAGLEVEFYITKLEDPMLTPEDSGWPPAPPKVSTIAHGFQYLTESRNAEIEPILQLLTDNLEAVGLPLRTIEDEWGPGQTEFTFAPMAGLDAADSMILFRTATKQICRQNGYHATFMSRPALANFFSSGWHLHESLYKVGGDENAFMVGEDGEGPLSELGRHFAGGVLEHAAGASVFTTPTVNGYKRFQPNSFAPSRISWAFENRGAYLRVIGGPGDATTHLENRAGEPTANPYLYMASQIISGMDGIQKKTEPPPLSEEPYSEDMPALPGSLMEAVAALKADGLFRERLGDAFVDYMLMVKDSEIRRFLSHVTDWEHREYFEVF</sequence>
<evidence type="ECO:0000256" key="6">
    <source>
        <dbReference type="RuleBase" id="RU000384"/>
    </source>
</evidence>
<dbReference type="Gene3D" id="3.10.20.70">
    <property type="entry name" value="Glutamine synthetase, N-terminal domain"/>
    <property type="match status" value="1"/>
</dbReference>
<evidence type="ECO:0000259" key="8">
    <source>
        <dbReference type="PROSITE" id="PS51987"/>
    </source>
</evidence>
<dbReference type="PROSITE" id="PS51986">
    <property type="entry name" value="GS_BETA_GRASP"/>
    <property type="match status" value="1"/>
</dbReference>
<name>A0A934KA90_9BACT</name>